<comment type="caution">
    <text evidence="2">The sequence shown here is derived from an EMBL/GenBank/DDBJ whole genome shotgun (WGS) entry which is preliminary data.</text>
</comment>
<feature type="region of interest" description="Disordered" evidence="1">
    <location>
        <begin position="216"/>
        <end position="262"/>
    </location>
</feature>
<evidence type="ECO:0000313" key="2">
    <source>
        <dbReference type="EMBL" id="TDG74622.1"/>
    </source>
</evidence>
<reference evidence="2 3" key="1">
    <citation type="journal article" date="2019" name="Appl. Microbiol. Biotechnol.">
        <title>Uncovering carbohydrate metabolism through a genotype-phenotype association study of 56 lactic acid bacteria genomes.</title>
        <authorList>
            <person name="Buron-Moles G."/>
            <person name="Chailyan A."/>
            <person name="Dolejs I."/>
            <person name="Forster J."/>
            <person name="Miks M.H."/>
        </authorList>
    </citation>
    <scope>NUCLEOTIDE SEQUENCE [LARGE SCALE GENOMIC DNA]</scope>
    <source>
        <strain evidence="2 3">ATCC 29644</strain>
    </source>
</reference>
<protein>
    <recommendedName>
        <fullName evidence="4">Phage tail protein</fullName>
    </recommendedName>
</protein>
<sequence length="262" mass="28866">MVDTAVSNKFKAEVRGRDADNIIYLYKRIKHEPLTNKIHILGLQGATSGTNTRTLQSTATKRANIKGVGSINQQRTVDVIFSAPEKNKKDLYWDLYAAWEKGELIGLWRMDLNTMHGTKPHRKIQAQFSQSFVPNLPNTEALGGTMTSNLQFEVNGMERAINSDENAFELDEEDLDDGILDDLAKFYNFSHGTDLGVDDNGDFVDNTVDDDTIEVQDTTTGEDVMGPAYKPVDDDAGSEKAPEEPQNVQSKATGTGADVSSS</sequence>
<keyword evidence="3" id="KW-1185">Reference proteome</keyword>
<name>A0A4R5NJ58_9LACO</name>
<dbReference type="Proteomes" id="UP000295257">
    <property type="component" value="Unassembled WGS sequence"/>
</dbReference>
<gene>
    <name evidence="2" type="ORF">C5L30_000338</name>
</gene>
<evidence type="ECO:0008006" key="4">
    <source>
        <dbReference type="Google" id="ProtNLM"/>
    </source>
</evidence>
<proteinExistence type="predicted"/>
<dbReference type="RefSeq" id="WP_010019157.1">
    <property type="nucleotide sequence ID" value="NZ_PUFN01000004.1"/>
</dbReference>
<feature type="compositionally biased region" description="Polar residues" evidence="1">
    <location>
        <begin position="246"/>
        <end position="262"/>
    </location>
</feature>
<feature type="compositionally biased region" description="Basic and acidic residues" evidence="1">
    <location>
        <begin position="231"/>
        <end position="243"/>
    </location>
</feature>
<dbReference type="AlphaFoldDB" id="A0A4R5NJ58"/>
<dbReference type="OrthoDB" id="2280877at2"/>
<organism evidence="2 3">
    <name type="scientific">Companilactobacillus farciminis</name>
    <dbReference type="NCBI Taxonomy" id="1612"/>
    <lineage>
        <taxon>Bacteria</taxon>
        <taxon>Bacillati</taxon>
        <taxon>Bacillota</taxon>
        <taxon>Bacilli</taxon>
        <taxon>Lactobacillales</taxon>
        <taxon>Lactobacillaceae</taxon>
        <taxon>Companilactobacillus</taxon>
    </lineage>
</organism>
<evidence type="ECO:0000256" key="1">
    <source>
        <dbReference type="SAM" id="MobiDB-lite"/>
    </source>
</evidence>
<dbReference type="EMBL" id="PUFN01000004">
    <property type="protein sequence ID" value="TDG74622.1"/>
    <property type="molecule type" value="Genomic_DNA"/>
</dbReference>
<accession>A0A4R5NJ58</accession>
<evidence type="ECO:0000313" key="3">
    <source>
        <dbReference type="Proteomes" id="UP000295257"/>
    </source>
</evidence>